<evidence type="ECO:0000313" key="3">
    <source>
        <dbReference type="Proteomes" id="UP000225706"/>
    </source>
</evidence>
<protein>
    <submittedName>
        <fullName evidence="2">Synaptonemal complex central element protein 2</fullName>
    </submittedName>
</protein>
<organism evidence="2 3">
    <name type="scientific">Stylophora pistillata</name>
    <name type="common">Smooth cauliflower coral</name>
    <dbReference type="NCBI Taxonomy" id="50429"/>
    <lineage>
        <taxon>Eukaryota</taxon>
        <taxon>Metazoa</taxon>
        <taxon>Cnidaria</taxon>
        <taxon>Anthozoa</taxon>
        <taxon>Hexacorallia</taxon>
        <taxon>Scleractinia</taxon>
        <taxon>Astrocoeniina</taxon>
        <taxon>Pocilloporidae</taxon>
        <taxon>Stylophora</taxon>
    </lineage>
</organism>
<keyword evidence="3" id="KW-1185">Reference proteome</keyword>
<comment type="caution">
    <text evidence="2">The sequence shown here is derived from an EMBL/GenBank/DDBJ whole genome shotgun (WGS) entry which is preliminary data.</text>
</comment>
<dbReference type="EMBL" id="LSMT01000002">
    <property type="protein sequence ID" value="PFX34803.1"/>
    <property type="molecule type" value="Genomic_DNA"/>
</dbReference>
<feature type="compositionally biased region" description="Polar residues" evidence="1">
    <location>
        <begin position="102"/>
        <end position="119"/>
    </location>
</feature>
<dbReference type="Proteomes" id="UP000225706">
    <property type="component" value="Unassembled WGS sequence"/>
</dbReference>
<proteinExistence type="predicted"/>
<dbReference type="AlphaFoldDB" id="A0A2B4T0D9"/>
<dbReference type="PANTHER" id="PTHR28398">
    <property type="entry name" value="SYNAPTONEMAL COMPLEX CENTRAL ELEMENT PROTEIN 2"/>
    <property type="match status" value="1"/>
</dbReference>
<accession>A0A2B4T0D9</accession>
<gene>
    <name evidence="2" type="primary">SYCE2</name>
    <name evidence="2" type="ORF">AWC38_SpisGene280</name>
</gene>
<dbReference type="GO" id="GO:0000801">
    <property type="term" value="C:central element"/>
    <property type="evidence" value="ECO:0007669"/>
    <property type="project" value="InterPro"/>
</dbReference>
<evidence type="ECO:0000313" key="2">
    <source>
        <dbReference type="EMBL" id="PFX34803.1"/>
    </source>
</evidence>
<dbReference type="PANTHER" id="PTHR28398:SF1">
    <property type="entry name" value="SYNAPTONEMAL COMPLEX CENTRAL ELEMENT PROTEIN 2"/>
    <property type="match status" value="1"/>
</dbReference>
<feature type="compositionally biased region" description="Basic and acidic residues" evidence="1">
    <location>
        <begin position="56"/>
        <end position="100"/>
    </location>
</feature>
<dbReference type="InterPro" id="IPR034609">
    <property type="entry name" value="Syce2"/>
</dbReference>
<dbReference type="STRING" id="50429.A0A2B4T0D9"/>
<evidence type="ECO:0000256" key="1">
    <source>
        <dbReference type="SAM" id="MobiDB-lite"/>
    </source>
</evidence>
<dbReference type="GO" id="GO:0007130">
    <property type="term" value="P:synaptonemal complex assembly"/>
    <property type="evidence" value="ECO:0007669"/>
    <property type="project" value="InterPro"/>
</dbReference>
<sequence length="218" mass="24792">MSNHRSKRSVFLKVSRFENSKIRANKGGWLLLTWNKVNEHREKAGYTLNSLQASGMEKEKSGATSKALEEKKEPNTKEDVISRGDTLKPCEPLERAKEPDQIGTSSLSVSKQGDVTSENASHDEIQRSCQQLIDDINAKRKRDTDLLNDFKKALEEQINASCGVLEENIVQTYERHSKAIQDKLQELFAVLERISKLENELMDFKHSLGVLYNDMQVV</sequence>
<dbReference type="OrthoDB" id="5969181at2759"/>
<feature type="region of interest" description="Disordered" evidence="1">
    <location>
        <begin position="54"/>
        <end position="124"/>
    </location>
</feature>
<name>A0A2B4T0D9_STYPI</name>
<reference evidence="3" key="1">
    <citation type="journal article" date="2017" name="bioRxiv">
        <title>Comparative analysis of the genomes of Stylophora pistillata and Acropora digitifera provides evidence for extensive differences between species of corals.</title>
        <authorList>
            <person name="Voolstra C.R."/>
            <person name="Li Y."/>
            <person name="Liew Y.J."/>
            <person name="Baumgarten S."/>
            <person name="Zoccola D."/>
            <person name="Flot J.-F."/>
            <person name="Tambutte S."/>
            <person name="Allemand D."/>
            <person name="Aranda M."/>
        </authorList>
    </citation>
    <scope>NUCLEOTIDE SEQUENCE [LARGE SCALE GENOMIC DNA]</scope>
</reference>